<keyword evidence="2" id="KW-0732">Signal</keyword>
<sequence>MKKLKVNLLMITALAIGAVTMSFKMVSTATTYHYASESTDPGAFANPDNWEPGNSSVTCGTGNTKPCQITAEDEADLESKLDGKTNPEVLSIVDSRRQ</sequence>
<evidence type="ECO:0000313" key="3">
    <source>
        <dbReference type="EMBL" id="VTR29503.1"/>
    </source>
</evidence>
<name>A0A4U9UAC5_9SPHI</name>
<dbReference type="GeneID" id="78461255"/>
<reference evidence="3 4" key="1">
    <citation type="submission" date="2019-05" db="EMBL/GenBank/DDBJ databases">
        <authorList>
            <consortium name="Pathogen Informatics"/>
        </authorList>
    </citation>
    <scope>NUCLEOTIDE SEQUENCE [LARGE SCALE GENOMIC DNA]</scope>
    <source>
        <strain evidence="3 4">NCTC11429</strain>
    </source>
</reference>
<gene>
    <name evidence="3" type="ORF">NCTC11429_00439</name>
</gene>
<evidence type="ECO:0000256" key="2">
    <source>
        <dbReference type="SAM" id="SignalP"/>
    </source>
</evidence>
<organism evidence="3 4">
    <name type="scientific">Sphingobacterium thalpophilum</name>
    <dbReference type="NCBI Taxonomy" id="259"/>
    <lineage>
        <taxon>Bacteria</taxon>
        <taxon>Pseudomonadati</taxon>
        <taxon>Bacteroidota</taxon>
        <taxon>Sphingobacteriia</taxon>
        <taxon>Sphingobacteriales</taxon>
        <taxon>Sphingobacteriaceae</taxon>
        <taxon>Sphingobacterium</taxon>
    </lineage>
</organism>
<dbReference type="EMBL" id="LR590484">
    <property type="protein sequence ID" value="VTR29503.1"/>
    <property type="molecule type" value="Genomic_DNA"/>
</dbReference>
<accession>A0A4U9UAC5</accession>
<feature type="signal peptide" evidence="2">
    <location>
        <begin position="1"/>
        <end position="29"/>
    </location>
</feature>
<evidence type="ECO:0000313" key="4">
    <source>
        <dbReference type="Proteomes" id="UP000308196"/>
    </source>
</evidence>
<evidence type="ECO:0000256" key="1">
    <source>
        <dbReference type="SAM" id="MobiDB-lite"/>
    </source>
</evidence>
<feature type="region of interest" description="Disordered" evidence="1">
    <location>
        <begin position="37"/>
        <end position="63"/>
    </location>
</feature>
<dbReference type="KEGG" id="stha:NCTC11429_00439"/>
<protein>
    <submittedName>
        <fullName evidence="3">Uncharacterized protein</fullName>
    </submittedName>
</protein>
<feature type="compositionally biased region" description="Polar residues" evidence="1">
    <location>
        <begin position="52"/>
        <end position="63"/>
    </location>
</feature>
<feature type="chain" id="PRO_5020943506" evidence="2">
    <location>
        <begin position="30"/>
        <end position="98"/>
    </location>
</feature>
<dbReference type="Proteomes" id="UP000308196">
    <property type="component" value="Chromosome"/>
</dbReference>
<dbReference type="AlphaFoldDB" id="A0A4U9UAC5"/>
<dbReference type="RefSeq" id="WP_028069962.1">
    <property type="nucleotide sequence ID" value="NZ_LR590484.1"/>
</dbReference>
<proteinExistence type="predicted"/>